<dbReference type="EMBL" id="VDFP01000233">
    <property type="protein sequence ID" value="MQS77393.1"/>
    <property type="molecule type" value="Genomic_DNA"/>
</dbReference>
<dbReference type="InterPro" id="IPR026866">
    <property type="entry name" value="CR006_AAA"/>
</dbReference>
<dbReference type="Pfam" id="PF13166">
    <property type="entry name" value="AAA_13"/>
    <property type="match status" value="1"/>
</dbReference>
<proteinExistence type="predicted"/>
<dbReference type="Proteomes" id="UP000414364">
    <property type="component" value="Unassembled WGS sequence"/>
</dbReference>
<evidence type="ECO:0000313" key="3">
    <source>
        <dbReference type="Proteomes" id="UP000414364"/>
    </source>
</evidence>
<comment type="caution">
    <text evidence="2">The sequence shown here is derived from an EMBL/GenBank/DDBJ whole genome shotgun (WGS) entry which is preliminary data.</text>
</comment>
<dbReference type="AlphaFoldDB" id="A0A5P0ZT04"/>
<accession>A0A5P0ZT04</accession>
<dbReference type="RefSeq" id="WP_192918027.1">
    <property type="nucleotide sequence ID" value="NZ_VDFP01000233.1"/>
</dbReference>
<feature type="domain" description="Protein CR006 P-loop" evidence="1">
    <location>
        <begin position="14"/>
        <end position="98"/>
    </location>
</feature>
<feature type="non-terminal residue" evidence="2">
    <location>
        <position position="102"/>
    </location>
</feature>
<protein>
    <recommendedName>
        <fullName evidence="1">Protein CR006 P-loop domain-containing protein</fullName>
    </recommendedName>
</protein>
<organism evidence="2 3">
    <name type="scientific">Companilactobacillus halodurans</name>
    <dbReference type="NCBI Taxonomy" id="2584183"/>
    <lineage>
        <taxon>Bacteria</taxon>
        <taxon>Bacillati</taxon>
        <taxon>Bacillota</taxon>
        <taxon>Bacilli</taxon>
        <taxon>Lactobacillales</taxon>
        <taxon>Lactobacillaceae</taxon>
        <taxon>Companilactobacillus</taxon>
    </lineage>
</organism>
<gene>
    <name evidence="2" type="ORF">FHL06_13845</name>
</gene>
<evidence type="ECO:0000313" key="2">
    <source>
        <dbReference type="EMBL" id="MQS77393.1"/>
    </source>
</evidence>
<name>A0A5P0ZT04_9LACO</name>
<evidence type="ECO:0000259" key="1">
    <source>
        <dbReference type="Pfam" id="PF13166"/>
    </source>
</evidence>
<sequence>MINKVDLPADRFENPSLENLKAKNFIFGKNGTGKTSISHAILKQYNDQFDIHLFEGFNSVVGDNHILDAIYLGTRNASVQPLIEATQKELVEINKDLEPLDD</sequence>
<reference evidence="2 3" key="1">
    <citation type="journal article" date="2019" name="Syst. Appl. Microbiol.">
        <title>Polyphasic characterization of two novel Lactobacillus spp. isolated from blown salami packages: Description of Lactobacillus halodurans sp. nov. and Lactobacillus salsicarnum sp. nov.</title>
        <authorList>
            <person name="Schuster J.A."/>
            <person name="Klingl A."/>
            <person name="Vogel R.F."/>
            <person name="Ehrmann M.A."/>
        </authorList>
    </citation>
    <scope>NUCLEOTIDE SEQUENCE [LARGE SCALE GENOMIC DNA]</scope>
    <source>
        <strain evidence="2 3">TMW 1.2172</strain>
    </source>
</reference>